<keyword evidence="1" id="KW-0472">Membrane</keyword>
<reference evidence="2 3" key="1">
    <citation type="submission" date="2016-10" db="EMBL/GenBank/DDBJ databases">
        <authorList>
            <person name="Varghese N."/>
            <person name="Submissions S."/>
        </authorList>
    </citation>
    <scope>NUCLEOTIDE SEQUENCE [LARGE SCALE GENOMIC DNA]</scope>
    <source>
        <strain evidence="2 3">MAR_2009_60</strain>
    </source>
</reference>
<organism evidence="2 3">
    <name type="scientific">Maribacter dokdonensis</name>
    <dbReference type="NCBI Taxonomy" id="320912"/>
    <lineage>
        <taxon>Bacteria</taxon>
        <taxon>Pseudomonadati</taxon>
        <taxon>Bacteroidota</taxon>
        <taxon>Flavobacteriia</taxon>
        <taxon>Flavobacteriales</taxon>
        <taxon>Flavobacteriaceae</taxon>
        <taxon>Maribacter</taxon>
    </lineage>
</organism>
<keyword evidence="1" id="KW-0812">Transmembrane</keyword>
<evidence type="ECO:0000256" key="1">
    <source>
        <dbReference type="SAM" id="Phobius"/>
    </source>
</evidence>
<gene>
    <name evidence="2" type="ORF">SAMN05192545_3906</name>
</gene>
<dbReference type="Proteomes" id="UP000199574">
    <property type="component" value="Chromosome I"/>
</dbReference>
<sequence length="44" mass="4828">METLNNLHLTHTSEIIVAAVGFGIVVALLIANIISLNNHYKKLK</sequence>
<protein>
    <submittedName>
        <fullName evidence="2">Uncharacterized protein</fullName>
    </submittedName>
</protein>
<evidence type="ECO:0000313" key="2">
    <source>
        <dbReference type="EMBL" id="SDT46737.1"/>
    </source>
</evidence>
<evidence type="ECO:0000313" key="3">
    <source>
        <dbReference type="Proteomes" id="UP000199574"/>
    </source>
</evidence>
<accession>A0ABY0V0G4</accession>
<keyword evidence="1" id="KW-1133">Transmembrane helix</keyword>
<keyword evidence="3" id="KW-1185">Reference proteome</keyword>
<dbReference type="EMBL" id="LT629754">
    <property type="protein sequence ID" value="SDT46737.1"/>
    <property type="molecule type" value="Genomic_DNA"/>
</dbReference>
<name>A0ABY0V0G4_9FLAO</name>
<proteinExistence type="predicted"/>
<feature type="transmembrane region" description="Helical" evidence="1">
    <location>
        <begin position="15"/>
        <end position="34"/>
    </location>
</feature>